<keyword evidence="4" id="KW-1185">Reference proteome</keyword>
<evidence type="ECO:0000256" key="1">
    <source>
        <dbReference type="ARBA" id="ARBA00022679"/>
    </source>
</evidence>
<dbReference type="PANTHER" id="PTHR43584">
    <property type="entry name" value="NUCLEOTIDYL TRANSFERASE"/>
    <property type="match status" value="1"/>
</dbReference>
<keyword evidence="2" id="KW-0012">Acyltransferase</keyword>
<dbReference type="NCBIfam" id="TIGR03991">
    <property type="entry name" value="alt_bact_glmU"/>
    <property type="match status" value="1"/>
</dbReference>
<proteinExistence type="predicted"/>
<organism evidence="3 4">
    <name type="scientific">Flavobacterium micromati</name>
    <dbReference type="NCBI Taxonomy" id="229205"/>
    <lineage>
        <taxon>Bacteria</taxon>
        <taxon>Pseudomonadati</taxon>
        <taxon>Bacteroidota</taxon>
        <taxon>Flavobacteriia</taxon>
        <taxon>Flavobacteriales</taxon>
        <taxon>Flavobacteriaceae</taxon>
        <taxon>Flavobacterium</taxon>
    </lineage>
</organism>
<dbReference type="STRING" id="229205.SAMN05444372_102129"/>
<evidence type="ECO:0000313" key="4">
    <source>
        <dbReference type="Proteomes" id="UP000184020"/>
    </source>
</evidence>
<dbReference type="GO" id="GO:0016779">
    <property type="term" value="F:nucleotidyltransferase activity"/>
    <property type="evidence" value="ECO:0007669"/>
    <property type="project" value="UniProtKB-ARBA"/>
</dbReference>
<dbReference type="GO" id="GO:0016746">
    <property type="term" value="F:acyltransferase activity"/>
    <property type="evidence" value="ECO:0007669"/>
    <property type="project" value="UniProtKB-KW"/>
</dbReference>
<dbReference type="AlphaFoldDB" id="A0A1M5GSH5"/>
<dbReference type="InterPro" id="IPR050065">
    <property type="entry name" value="GlmU-like"/>
</dbReference>
<dbReference type="InterPro" id="IPR011004">
    <property type="entry name" value="Trimer_LpxA-like_sf"/>
</dbReference>
<gene>
    <name evidence="3" type="ORF">SAMN05444372_102129</name>
</gene>
<reference evidence="4" key="1">
    <citation type="submission" date="2016-11" db="EMBL/GenBank/DDBJ databases">
        <authorList>
            <person name="Varghese N."/>
            <person name="Submissions S."/>
        </authorList>
    </citation>
    <scope>NUCLEOTIDE SEQUENCE [LARGE SCALE GENOMIC DNA]</scope>
    <source>
        <strain evidence="4">DSM 17659</strain>
    </source>
</reference>
<dbReference type="SUPFAM" id="SSF51161">
    <property type="entry name" value="Trimeric LpxA-like enzymes"/>
    <property type="match status" value="1"/>
</dbReference>
<keyword evidence="1 3" id="KW-0808">Transferase</keyword>
<dbReference type="Pfam" id="PF13562">
    <property type="entry name" value="NTP_transf_4"/>
    <property type="match status" value="1"/>
</dbReference>
<name>A0A1M5GSH5_9FLAO</name>
<dbReference type="Gene3D" id="2.160.10.10">
    <property type="entry name" value="Hexapeptide repeat proteins"/>
    <property type="match status" value="1"/>
</dbReference>
<evidence type="ECO:0000256" key="2">
    <source>
        <dbReference type="ARBA" id="ARBA00023315"/>
    </source>
</evidence>
<dbReference type="Proteomes" id="UP000184020">
    <property type="component" value="Unassembled WGS sequence"/>
</dbReference>
<dbReference type="CDD" id="cd05635">
    <property type="entry name" value="LbH_unknown"/>
    <property type="match status" value="1"/>
</dbReference>
<dbReference type="RefSeq" id="WP_073016963.1">
    <property type="nucleotide sequence ID" value="NZ_FQWF01000002.1"/>
</dbReference>
<accession>A0A1M5GSH5</accession>
<sequence length="391" mass="43710">MNYILFDGPARNALLPFTFTRPVADILIGIMTIRQKWELRLGSTTTTLTEEYLSEKYPMVELEENVMINASFLPNAILTEMVSNLETNQAIFKGDEVIAFYTNDEQEEVDFDTYEILEFEEDCITVKNTWDIFSKNNLAIQEDFDYLTEDRKSQPIPKSVNVIAAENIFIEDGATLEFVTLNASAGPIYIGKDSEIMEGSVIRGPFALCENAQVKMGSKVYGATTVGPYSRIGGEVKNAVLFAHANKGHEGYLGDSVIGEWCNLGADTNNSNLKNNYEEVKLWSYETEGFAKTGLQFCGLMMGDHSKCGINTMFNTGTVVGVSANIFGSGFPRNFVPSFSWGGAAGFTTYLTKKAFETARLVMSRRGIEFDEREAAILEHIFEESKKWRKE</sequence>
<protein>
    <submittedName>
        <fullName evidence="3">UDP-N-acetylglucosamine diphosphorylase/glucosamine-1-phosphate N-acetyltransferase</fullName>
    </submittedName>
</protein>
<evidence type="ECO:0000313" key="3">
    <source>
        <dbReference type="EMBL" id="SHG06567.1"/>
    </source>
</evidence>
<dbReference type="EMBL" id="FQWF01000002">
    <property type="protein sequence ID" value="SHG06567.1"/>
    <property type="molecule type" value="Genomic_DNA"/>
</dbReference>
<dbReference type="OrthoDB" id="9784832at2"/>
<dbReference type="InterPro" id="IPR023917">
    <property type="entry name" value="Bifunctiontional_GlmU_bac-type"/>
</dbReference>